<evidence type="ECO:0000313" key="2">
    <source>
        <dbReference type="Proteomes" id="UP000503820"/>
    </source>
</evidence>
<sequence>MREPKPCASCGGRSALLRFDGVYYFLSCEQCEKSGPRADGPEDAVSLWNSRGATMFHYGEDLRRVRIVRRMECEGGHNGRRDDRCAVNIPMVLAVGGERGRRVTGVLRNVSHFGAFMELTGGDLSAVPVDMQDVRDMETFLFFKFPKNLTELALRASNGDGAALRRKLDAVQKLRFSPRHVSQKRDVVGMGGCFVKPQGEDLDMLATLVRCAAEQGDADSDIRHQ</sequence>
<organism evidence="1 2">
    <name type="scientific">Desulfovibrio psychrotolerans</name>
    <dbReference type="NCBI Taxonomy" id="415242"/>
    <lineage>
        <taxon>Bacteria</taxon>
        <taxon>Pseudomonadati</taxon>
        <taxon>Thermodesulfobacteriota</taxon>
        <taxon>Desulfovibrionia</taxon>
        <taxon>Desulfovibrionales</taxon>
        <taxon>Desulfovibrionaceae</taxon>
        <taxon>Desulfovibrio</taxon>
    </lineage>
</organism>
<dbReference type="EMBL" id="BLVP01000035">
    <property type="protein sequence ID" value="GFM38088.1"/>
    <property type="molecule type" value="Genomic_DNA"/>
</dbReference>
<accession>A0A7J0BWL3</accession>
<name>A0A7J0BWL3_9BACT</name>
<dbReference type="Proteomes" id="UP000503820">
    <property type="component" value="Unassembled WGS sequence"/>
</dbReference>
<proteinExistence type="predicted"/>
<dbReference type="RefSeq" id="WP_174410719.1">
    <property type="nucleotide sequence ID" value="NZ_BLVP01000035.1"/>
</dbReference>
<evidence type="ECO:0000313" key="1">
    <source>
        <dbReference type="EMBL" id="GFM38088.1"/>
    </source>
</evidence>
<dbReference type="AlphaFoldDB" id="A0A7J0BWL3"/>
<gene>
    <name evidence="1" type="ORF">DSM19430T_27720</name>
</gene>
<dbReference type="Pfam" id="PF14354">
    <property type="entry name" value="Lar_restr_allev"/>
    <property type="match status" value="1"/>
</dbReference>
<reference evidence="1 2" key="1">
    <citation type="submission" date="2020-05" db="EMBL/GenBank/DDBJ databases">
        <title>Draft genome sequence of Desulfovibrio psychrotolerans JS1T.</title>
        <authorList>
            <person name="Ueno A."/>
            <person name="Tamazawa S."/>
            <person name="Tamamura S."/>
            <person name="Murakami T."/>
            <person name="Kiyama T."/>
            <person name="Inomata H."/>
            <person name="Amano Y."/>
            <person name="Miyakawa K."/>
            <person name="Tamaki H."/>
            <person name="Naganuma T."/>
            <person name="Kaneko K."/>
        </authorList>
    </citation>
    <scope>NUCLEOTIDE SEQUENCE [LARGE SCALE GENOMIC DNA]</scope>
    <source>
        <strain evidence="1 2">JS1</strain>
    </source>
</reference>
<keyword evidence="2" id="KW-1185">Reference proteome</keyword>
<protein>
    <submittedName>
        <fullName evidence="1">Uncharacterized protein</fullName>
    </submittedName>
</protein>
<comment type="caution">
    <text evidence="1">The sequence shown here is derived from an EMBL/GenBank/DDBJ whole genome shotgun (WGS) entry which is preliminary data.</text>
</comment>